<comment type="caution">
    <text evidence="2">The sequence shown here is derived from an EMBL/GenBank/DDBJ whole genome shotgun (WGS) entry which is preliminary data.</text>
</comment>
<feature type="transmembrane region" description="Helical" evidence="1">
    <location>
        <begin position="218"/>
        <end position="244"/>
    </location>
</feature>
<feature type="transmembrane region" description="Helical" evidence="1">
    <location>
        <begin position="12"/>
        <end position="39"/>
    </location>
</feature>
<protein>
    <recommendedName>
        <fullName evidence="4">DUF998 domain-containing protein</fullName>
    </recommendedName>
</protein>
<proteinExistence type="predicted"/>
<evidence type="ECO:0000256" key="1">
    <source>
        <dbReference type="SAM" id="Phobius"/>
    </source>
</evidence>
<feature type="transmembrane region" description="Helical" evidence="1">
    <location>
        <begin position="51"/>
        <end position="71"/>
    </location>
</feature>
<dbReference type="Proteomes" id="UP000709336">
    <property type="component" value="Unassembled WGS sequence"/>
</dbReference>
<feature type="transmembrane region" description="Helical" evidence="1">
    <location>
        <begin position="78"/>
        <end position="97"/>
    </location>
</feature>
<accession>A0ABX1R1N8</accession>
<name>A0ABX1R1N8_9ALTE</name>
<feature type="transmembrane region" description="Helical" evidence="1">
    <location>
        <begin position="184"/>
        <end position="206"/>
    </location>
</feature>
<organism evidence="2 3">
    <name type="scientific">Alteromonas ponticola</name>
    <dbReference type="NCBI Taxonomy" id="2720613"/>
    <lineage>
        <taxon>Bacteria</taxon>
        <taxon>Pseudomonadati</taxon>
        <taxon>Pseudomonadota</taxon>
        <taxon>Gammaproteobacteria</taxon>
        <taxon>Alteromonadales</taxon>
        <taxon>Alteromonadaceae</taxon>
        <taxon>Alteromonas/Salinimonas group</taxon>
        <taxon>Alteromonas</taxon>
    </lineage>
</organism>
<dbReference type="RefSeq" id="WP_169210934.1">
    <property type="nucleotide sequence ID" value="NZ_JAATNW010000005.1"/>
</dbReference>
<feature type="transmembrane region" description="Helical" evidence="1">
    <location>
        <begin position="127"/>
        <end position="143"/>
    </location>
</feature>
<evidence type="ECO:0000313" key="2">
    <source>
        <dbReference type="EMBL" id="NMH60375.1"/>
    </source>
</evidence>
<gene>
    <name evidence="2" type="ORF">HCJ96_10120</name>
</gene>
<keyword evidence="3" id="KW-1185">Reference proteome</keyword>
<reference evidence="2 3" key="1">
    <citation type="submission" date="2020-03" db="EMBL/GenBank/DDBJ databases">
        <title>Alteromonas ponticola sp. nov., isolated from seawater.</title>
        <authorList>
            <person name="Yoon J.-H."/>
            <person name="Kim Y.-O."/>
        </authorList>
    </citation>
    <scope>NUCLEOTIDE SEQUENCE [LARGE SCALE GENOMIC DNA]</scope>
    <source>
        <strain evidence="2 3">MYP5</strain>
    </source>
</reference>
<feature type="transmembrane region" description="Helical" evidence="1">
    <location>
        <begin position="250"/>
        <end position="272"/>
    </location>
</feature>
<evidence type="ECO:0008006" key="4">
    <source>
        <dbReference type="Google" id="ProtNLM"/>
    </source>
</evidence>
<keyword evidence="1" id="KW-1133">Transmembrane helix</keyword>
<feature type="transmembrane region" description="Helical" evidence="1">
    <location>
        <begin position="150"/>
        <end position="172"/>
    </location>
</feature>
<evidence type="ECO:0000313" key="3">
    <source>
        <dbReference type="Proteomes" id="UP000709336"/>
    </source>
</evidence>
<sequence length="282" mass="30864">MKRHRYLRLVKSIGALILPLATVVLTLSSLSVAGYLFQIEFFYRPIENGPATHPFTALCFFFTAIALLGNYPTYRSGLLQNISAVIVLVLLSVWVVSEVFDLTLVGKFTPFLDIVEGDLEQGNQNSLGLNTAAMLTFVTTAILSCRLNYLLAALLLATAGFAIPFAALFGYAIDAPFLYGDMSFMTLTMGLFSTFVGIATASQTILVKKQRHDQLKLVLSLGLTLVCAVSPIIISVLLFTTVITDKGNPFGLLILAICWLLIQMIGLFIYAVENVEVEKARF</sequence>
<keyword evidence="1" id="KW-0812">Transmembrane</keyword>
<dbReference type="EMBL" id="JAATNW010000005">
    <property type="protein sequence ID" value="NMH60375.1"/>
    <property type="molecule type" value="Genomic_DNA"/>
</dbReference>
<keyword evidence="1" id="KW-0472">Membrane</keyword>